<feature type="chain" id="PRO_5043729931" description="Ig-like domain-containing protein" evidence="1">
    <location>
        <begin position="28"/>
        <end position="280"/>
    </location>
</feature>
<gene>
    <name evidence="2" type="ORF">MNOR_LOCUS13783</name>
</gene>
<dbReference type="AlphaFoldDB" id="A0AAV2QNZ7"/>
<evidence type="ECO:0008006" key="4">
    <source>
        <dbReference type="Google" id="ProtNLM"/>
    </source>
</evidence>
<accession>A0AAV2QNZ7</accession>
<protein>
    <recommendedName>
        <fullName evidence="4">Ig-like domain-containing protein</fullName>
    </recommendedName>
</protein>
<reference evidence="2 3" key="1">
    <citation type="submission" date="2024-05" db="EMBL/GenBank/DDBJ databases">
        <authorList>
            <person name="Wallberg A."/>
        </authorList>
    </citation>
    <scope>NUCLEOTIDE SEQUENCE [LARGE SCALE GENOMIC DNA]</scope>
</reference>
<evidence type="ECO:0000313" key="2">
    <source>
        <dbReference type="EMBL" id="CAL4089360.1"/>
    </source>
</evidence>
<dbReference type="EMBL" id="CAXKWB010008025">
    <property type="protein sequence ID" value="CAL4089360.1"/>
    <property type="molecule type" value="Genomic_DNA"/>
</dbReference>
<keyword evidence="3" id="KW-1185">Reference proteome</keyword>
<evidence type="ECO:0000313" key="3">
    <source>
        <dbReference type="Proteomes" id="UP001497623"/>
    </source>
</evidence>
<feature type="signal peptide" evidence="1">
    <location>
        <begin position="1"/>
        <end position="27"/>
    </location>
</feature>
<organism evidence="2 3">
    <name type="scientific">Meganyctiphanes norvegica</name>
    <name type="common">Northern krill</name>
    <name type="synonym">Thysanopoda norvegica</name>
    <dbReference type="NCBI Taxonomy" id="48144"/>
    <lineage>
        <taxon>Eukaryota</taxon>
        <taxon>Metazoa</taxon>
        <taxon>Ecdysozoa</taxon>
        <taxon>Arthropoda</taxon>
        <taxon>Crustacea</taxon>
        <taxon>Multicrustacea</taxon>
        <taxon>Malacostraca</taxon>
        <taxon>Eumalacostraca</taxon>
        <taxon>Eucarida</taxon>
        <taxon>Euphausiacea</taxon>
        <taxon>Euphausiidae</taxon>
        <taxon>Meganyctiphanes</taxon>
    </lineage>
</organism>
<evidence type="ECO:0000256" key="1">
    <source>
        <dbReference type="SAM" id="SignalP"/>
    </source>
</evidence>
<dbReference type="Proteomes" id="UP001497623">
    <property type="component" value="Unassembled WGS sequence"/>
</dbReference>
<sequence length="280" mass="31598">MEAPVRAAALLPYLLLLSAVLWTGAESGGLRIRRVEVTSPVEAGSSAWLECEWELRGDSVYALKWYWGLHEFYRWTPAETPSMKVFNFKGIKVDERMSYEGRVHITDVSMMLSTKRFRCEVSAEAPSFHTDSRVIPMRVIDLPDGPPHITEVGRFQLHDQVQLNCTSIRSRPPAKLAFYINEQLVDESLLIKYPRIMESKTGLVTSVLGLHLEATQELLHQGFLKVKCAATIGDVYEDSSERLILGDTPQRAHIMEGRASTGSCASPLFMPFVFFLILHL</sequence>
<dbReference type="PANTHER" id="PTHR21261">
    <property type="entry name" value="BEAT PROTEIN"/>
    <property type="match status" value="1"/>
</dbReference>
<keyword evidence="1" id="KW-0732">Signal</keyword>
<comment type="caution">
    <text evidence="2">The sequence shown here is derived from an EMBL/GenBank/DDBJ whole genome shotgun (WGS) entry which is preliminary data.</text>
</comment>
<name>A0AAV2QNZ7_MEGNR</name>
<dbReference type="PANTHER" id="PTHR21261:SF15">
    <property type="entry name" value="BEATEN PATH IIIA, ISOFORM D-RELATED"/>
    <property type="match status" value="1"/>
</dbReference>
<proteinExistence type="predicted"/>